<dbReference type="InterPro" id="IPR002347">
    <property type="entry name" value="SDR_fam"/>
</dbReference>
<dbReference type="InterPro" id="IPR057326">
    <property type="entry name" value="KR_dom"/>
</dbReference>
<accession>A0AAV6KUV3</accession>
<evidence type="ECO:0000256" key="1">
    <source>
        <dbReference type="RuleBase" id="RU000363"/>
    </source>
</evidence>
<organism evidence="3 4">
    <name type="scientific">Rhododendron griersonianum</name>
    <dbReference type="NCBI Taxonomy" id="479676"/>
    <lineage>
        <taxon>Eukaryota</taxon>
        <taxon>Viridiplantae</taxon>
        <taxon>Streptophyta</taxon>
        <taxon>Embryophyta</taxon>
        <taxon>Tracheophyta</taxon>
        <taxon>Spermatophyta</taxon>
        <taxon>Magnoliopsida</taxon>
        <taxon>eudicotyledons</taxon>
        <taxon>Gunneridae</taxon>
        <taxon>Pentapetalae</taxon>
        <taxon>asterids</taxon>
        <taxon>Ericales</taxon>
        <taxon>Ericaceae</taxon>
        <taxon>Ericoideae</taxon>
        <taxon>Rhodoreae</taxon>
        <taxon>Rhododendron</taxon>
    </lineage>
</organism>
<dbReference type="PANTHER" id="PTHR44375">
    <property type="entry name" value="BETA-KETOACYL-ACP REDUCTASE-LIKE PROTEIN-RELATED"/>
    <property type="match status" value="1"/>
</dbReference>
<evidence type="ECO:0000313" key="3">
    <source>
        <dbReference type="EMBL" id="KAG5556009.1"/>
    </source>
</evidence>
<evidence type="ECO:0000313" key="4">
    <source>
        <dbReference type="Proteomes" id="UP000823749"/>
    </source>
</evidence>
<dbReference type="SUPFAM" id="SSF51735">
    <property type="entry name" value="NAD(P)-binding Rossmann-fold domains"/>
    <property type="match status" value="2"/>
</dbReference>
<sequence length="308" mass="32880">MASQASNQLEPWCNFNGKVVLVTGASSGLGREFCLDLARARCRIVVAARRTDKLKTLCDQINQPSFLPSRCPSSSTMAHDHDEVRAVAVELDVTSNGQTIEVAVQKAWEAFGHIDALINNAGVRGAWLVSKYVGKCMRDGGRGGSIINISSIQGLNRIQIPGALAYASSKGAMHILTKSLRPETMTSQLEPWAQLGDKVVMVTGASSGIGREFCLDLAKSGCKIVAAARRLDMLESLCDEINRQPDPAGSTRSRLTPRAAAVVLDVSADGPAIEAAVRRAWEAFGTVDALINNAGIAGNFLRFLSEVN</sequence>
<dbReference type="EMBL" id="JACTNZ010000003">
    <property type="protein sequence ID" value="KAG5556009.1"/>
    <property type="molecule type" value="Genomic_DNA"/>
</dbReference>
<reference evidence="3" key="1">
    <citation type="submission" date="2020-08" db="EMBL/GenBank/DDBJ databases">
        <title>Plant Genome Project.</title>
        <authorList>
            <person name="Zhang R.-G."/>
        </authorList>
    </citation>
    <scope>NUCLEOTIDE SEQUENCE</scope>
    <source>
        <strain evidence="3">WSP0</strain>
        <tissue evidence="3">Leaf</tissue>
    </source>
</reference>
<dbReference type="PANTHER" id="PTHR44375:SF2">
    <property type="entry name" value="BETA-KETOACYL-ACP REDUCTASE-LIKE PROTEIN-RELATED"/>
    <property type="match status" value="1"/>
</dbReference>
<dbReference type="PRINTS" id="PR00080">
    <property type="entry name" value="SDRFAMILY"/>
</dbReference>
<dbReference type="SMART" id="SM00822">
    <property type="entry name" value="PKS_KR"/>
    <property type="match status" value="1"/>
</dbReference>
<dbReference type="Pfam" id="PF00106">
    <property type="entry name" value="adh_short"/>
    <property type="match status" value="3"/>
</dbReference>
<dbReference type="InterPro" id="IPR036291">
    <property type="entry name" value="NAD(P)-bd_dom_sf"/>
</dbReference>
<dbReference type="CDD" id="cd05233">
    <property type="entry name" value="SDR_c"/>
    <property type="match status" value="1"/>
</dbReference>
<dbReference type="PRINTS" id="PR00081">
    <property type="entry name" value="GDHRDH"/>
</dbReference>
<comment type="similarity">
    <text evidence="1">Belongs to the short-chain dehydrogenases/reductases (SDR) family.</text>
</comment>
<gene>
    <name evidence="3" type="ORF">RHGRI_006593</name>
</gene>
<dbReference type="Proteomes" id="UP000823749">
    <property type="component" value="Chromosome 3"/>
</dbReference>
<evidence type="ECO:0000259" key="2">
    <source>
        <dbReference type="SMART" id="SM00822"/>
    </source>
</evidence>
<comment type="caution">
    <text evidence="3">The sequence shown here is derived from an EMBL/GenBank/DDBJ whole genome shotgun (WGS) entry which is preliminary data.</text>
</comment>
<proteinExistence type="inferred from homology"/>
<keyword evidence="4" id="KW-1185">Reference proteome</keyword>
<feature type="domain" description="Ketoreductase" evidence="2">
    <location>
        <begin position="18"/>
        <end position="195"/>
    </location>
</feature>
<dbReference type="AlphaFoldDB" id="A0AAV6KUV3"/>
<protein>
    <recommendedName>
        <fullName evidence="2">Ketoreductase domain-containing protein</fullName>
    </recommendedName>
</protein>
<dbReference type="Gene3D" id="3.40.50.720">
    <property type="entry name" value="NAD(P)-binding Rossmann-like Domain"/>
    <property type="match status" value="3"/>
</dbReference>
<name>A0AAV6KUV3_9ERIC</name>